<dbReference type="Gene3D" id="3.40.50.2300">
    <property type="match status" value="2"/>
</dbReference>
<evidence type="ECO:0000313" key="6">
    <source>
        <dbReference type="Proteomes" id="UP000326702"/>
    </source>
</evidence>
<dbReference type="PROSITE" id="PS50932">
    <property type="entry name" value="HTH_LACI_2"/>
    <property type="match status" value="1"/>
</dbReference>
<dbReference type="SUPFAM" id="SSF53822">
    <property type="entry name" value="Periplasmic binding protein-like I"/>
    <property type="match status" value="1"/>
</dbReference>
<dbReference type="GO" id="GO:0003700">
    <property type="term" value="F:DNA-binding transcription factor activity"/>
    <property type="evidence" value="ECO:0007669"/>
    <property type="project" value="TreeGrafter"/>
</dbReference>
<evidence type="ECO:0000313" key="5">
    <source>
        <dbReference type="EMBL" id="QFU99980.1"/>
    </source>
</evidence>
<dbReference type="Pfam" id="PF00356">
    <property type="entry name" value="LacI"/>
    <property type="match status" value="1"/>
</dbReference>
<dbReference type="InterPro" id="IPR028082">
    <property type="entry name" value="Peripla_BP_I"/>
</dbReference>
<feature type="domain" description="HTH lacI-type" evidence="4">
    <location>
        <begin position="7"/>
        <end position="54"/>
    </location>
</feature>
<keyword evidence="1" id="KW-0805">Transcription regulation</keyword>
<dbReference type="Proteomes" id="UP000326702">
    <property type="component" value="Chromosome"/>
</dbReference>
<dbReference type="KEGG" id="lxl:KDY119_03516"/>
<keyword evidence="3" id="KW-0804">Transcription</keyword>
<protein>
    <submittedName>
        <fullName evidence="5">HTH-type transcriptional repressor</fullName>
    </submittedName>
</protein>
<evidence type="ECO:0000259" key="4">
    <source>
        <dbReference type="PROSITE" id="PS50932"/>
    </source>
</evidence>
<evidence type="ECO:0000256" key="3">
    <source>
        <dbReference type="ARBA" id="ARBA00023163"/>
    </source>
</evidence>
<dbReference type="AlphaFoldDB" id="A0A5P9QG23"/>
<dbReference type="PANTHER" id="PTHR30146">
    <property type="entry name" value="LACI-RELATED TRANSCRIPTIONAL REPRESSOR"/>
    <property type="match status" value="1"/>
</dbReference>
<accession>A0A5P9QG23</accession>
<organism evidence="5 6">
    <name type="scientific">Luteimicrobium xylanilyticum</name>
    <dbReference type="NCBI Taxonomy" id="1133546"/>
    <lineage>
        <taxon>Bacteria</taxon>
        <taxon>Bacillati</taxon>
        <taxon>Actinomycetota</taxon>
        <taxon>Actinomycetes</taxon>
        <taxon>Micrococcales</taxon>
        <taxon>Luteimicrobium</taxon>
    </lineage>
</organism>
<dbReference type="InterPro" id="IPR046335">
    <property type="entry name" value="LacI/GalR-like_sensor"/>
</dbReference>
<dbReference type="RefSeq" id="WP_036947841.1">
    <property type="nucleotide sequence ID" value="NZ_BAABIH010000010.1"/>
</dbReference>
<name>A0A5P9QG23_9MICO</name>
<evidence type="ECO:0000256" key="1">
    <source>
        <dbReference type="ARBA" id="ARBA00023015"/>
    </source>
</evidence>
<dbReference type="Pfam" id="PF13377">
    <property type="entry name" value="Peripla_BP_3"/>
    <property type="match status" value="1"/>
</dbReference>
<dbReference type="GO" id="GO:0000976">
    <property type="term" value="F:transcription cis-regulatory region binding"/>
    <property type="evidence" value="ECO:0007669"/>
    <property type="project" value="TreeGrafter"/>
</dbReference>
<keyword evidence="2" id="KW-0238">DNA-binding</keyword>
<dbReference type="CDD" id="cd01392">
    <property type="entry name" value="HTH_LacI"/>
    <property type="match status" value="1"/>
</dbReference>
<dbReference type="PANTHER" id="PTHR30146:SF153">
    <property type="entry name" value="LACTOSE OPERON REPRESSOR"/>
    <property type="match status" value="1"/>
</dbReference>
<proteinExistence type="predicted"/>
<dbReference type="EMBL" id="CP045529">
    <property type="protein sequence ID" value="QFU99980.1"/>
    <property type="molecule type" value="Genomic_DNA"/>
</dbReference>
<dbReference type="InterPro" id="IPR010982">
    <property type="entry name" value="Lambda_DNA-bd_dom_sf"/>
</dbReference>
<sequence>MEEGKRPTLRAVADLAGTTVPTVSKVLHGRTDVSAVMRRAVLDAVDQVGYRRSPGMQVSADRSTPNLVDMVMASFEGTWANRALAGVESAANDAGISVVITIANGDDEWVSRLMRRHSTGAIIVGVGPSEAQLAGLRAAKIPVVLVDPLVRPPDDVASVGSTDWAGGHSAGTHLLELGHRRIGVIDGGTNSLFNAARLDGFRSALQSAGLSTRPEWCAPGYWNRTRACAAASVVLQQPERPTAMFALTESMAFGVYDAAAQLGIRIPDDLSVVAYDDLPEAQWANPAMTTVQQPTAEMGAIAVQLLLKLVDPARQVPQEGPATRVELATRLVARASTAPPPT</sequence>
<dbReference type="SMART" id="SM00354">
    <property type="entry name" value="HTH_LACI"/>
    <property type="match status" value="1"/>
</dbReference>
<dbReference type="SUPFAM" id="SSF47413">
    <property type="entry name" value="lambda repressor-like DNA-binding domains"/>
    <property type="match status" value="1"/>
</dbReference>
<dbReference type="InterPro" id="IPR000843">
    <property type="entry name" value="HTH_LacI"/>
</dbReference>
<dbReference type="Gene3D" id="1.10.260.40">
    <property type="entry name" value="lambda repressor-like DNA-binding domains"/>
    <property type="match status" value="1"/>
</dbReference>
<gene>
    <name evidence="5" type="ORF">KDY119_03516</name>
</gene>
<keyword evidence="6" id="KW-1185">Reference proteome</keyword>
<reference evidence="5 6" key="1">
    <citation type="submission" date="2019-10" db="EMBL/GenBank/DDBJ databases">
        <title>Genome sequence of Luteimicrobium xylanilyticum HY-24.</title>
        <authorList>
            <person name="Kim D.Y."/>
            <person name="Park H.-Y."/>
        </authorList>
    </citation>
    <scope>NUCLEOTIDE SEQUENCE [LARGE SCALE GENOMIC DNA]</scope>
    <source>
        <strain evidence="5 6">HY-24</strain>
    </source>
</reference>
<evidence type="ECO:0000256" key="2">
    <source>
        <dbReference type="ARBA" id="ARBA00023125"/>
    </source>
</evidence>